<dbReference type="Pfam" id="PF08447">
    <property type="entry name" value="PAS_3"/>
    <property type="match status" value="2"/>
</dbReference>
<dbReference type="FunFam" id="3.20.20.450:FF:000001">
    <property type="entry name" value="Cyclic di-GMP phosphodiesterase yahA"/>
    <property type="match status" value="1"/>
</dbReference>
<dbReference type="InterPro" id="IPR001633">
    <property type="entry name" value="EAL_dom"/>
</dbReference>
<dbReference type="Gene3D" id="3.30.450.20">
    <property type="entry name" value="PAS domain"/>
    <property type="match status" value="4"/>
</dbReference>
<feature type="domain" description="PAS" evidence="1">
    <location>
        <begin position="270"/>
        <end position="319"/>
    </location>
</feature>
<dbReference type="InterPro" id="IPR043128">
    <property type="entry name" value="Rev_trsase/Diguanyl_cyclase"/>
</dbReference>
<proteinExistence type="predicted"/>
<dbReference type="SMART" id="SM00091">
    <property type="entry name" value="PAS"/>
    <property type="match status" value="4"/>
</dbReference>
<feature type="domain" description="EAL" evidence="3">
    <location>
        <begin position="707"/>
        <end position="962"/>
    </location>
</feature>
<dbReference type="InterPro" id="IPR013655">
    <property type="entry name" value="PAS_fold_3"/>
</dbReference>
<dbReference type="SUPFAM" id="SSF55785">
    <property type="entry name" value="PYP-like sensor domain (PAS domain)"/>
    <property type="match status" value="4"/>
</dbReference>
<dbReference type="EMBL" id="FTOA01000002">
    <property type="protein sequence ID" value="SIS49409.1"/>
    <property type="molecule type" value="Genomic_DNA"/>
</dbReference>
<evidence type="ECO:0000259" key="3">
    <source>
        <dbReference type="PROSITE" id="PS50883"/>
    </source>
</evidence>
<feature type="domain" description="PAS" evidence="1">
    <location>
        <begin position="23"/>
        <end position="75"/>
    </location>
</feature>
<dbReference type="InterPro" id="IPR035919">
    <property type="entry name" value="EAL_sf"/>
</dbReference>
<dbReference type="PROSITE" id="PS50112">
    <property type="entry name" value="PAS"/>
    <property type="match status" value="3"/>
</dbReference>
<evidence type="ECO:0000259" key="2">
    <source>
        <dbReference type="PROSITE" id="PS50113"/>
    </source>
</evidence>
<dbReference type="InterPro" id="IPR052155">
    <property type="entry name" value="Biofilm_reg_signaling"/>
</dbReference>
<evidence type="ECO:0000313" key="5">
    <source>
        <dbReference type="EMBL" id="SIS49409.1"/>
    </source>
</evidence>
<dbReference type="CDD" id="cd01949">
    <property type="entry name" value="GGDEF"/>
    <property type="match status" value="1"/>
</dbReference>
<dbReference type="STRING" id="80876.SAMN05421779_102329"/>
<dbReference type="InterPro" id="IPR029787">
    <property type="entry name" value="Nucleotide_cyclase"/>
</dbReference>
<dbReference type="NCBIfam" id="TIGR00229">
    <property type="entry name" value="sensory_box"/>
    <property type="match status" value="2"/>
</dbReference>
<dbReference type="SUPFAM" id="SSF141868">
    <property type="entry name" value="EAL domain-like"/>
    <property type="match status" value="1"/>
</dbReference>
<accession>A0A1N7JJA4</accession>
<dbReference type="InterPro" id="IPR000014">
    <property type="entry name" value="PAS"/>
</dbReference>
<feature type="domain" description="PAC" evidence="2">
    <location>
        <begin position="481"/>
        <end position="532"/>
    </location>
</feature>
<feature type="domain" description="PAC" evidence="2">
    <location>
        <begin position="225"/>
        <end position="276"/>
    </location>
</feature>
<dbReference type="Pfam" id="PF13426">
    <property type="entry name" value="PAS_9"/>
    <property type="match status" value="1"/>
</dbReference>
<dbReference type="PANTHER" id="PTHR44757">
    <property type="entry name" value="DIGUANYLATE CYCLASE DGCP"/>
    <property type="match status" value="1"/>
</dbReference>
<feature type="domain" description="GGDEF" evidence="4">
    <location>
        <begin position="564"/>
        <end position="698"/>
    </location>
</feature>
<dbReference type="SMART" id="SM00052">
    <property type="entry name" value="EAL"/>
    <property type="match status" value="1"/>
</dbReference>
<organism evidence="5 6">
    <name type="scientific">Insolitispirillum peregrinum</name>
    <dbReference type="NCBI Taxonomy" id="80876"/>
    <lineage>
        <taxon>Bacteria</taxon>
        <taxon>Pseudomonadati</taxon>
        <taxon>Pseudomonadota</taxon>
        <taxon>Alphaproteobacteria</taxon>
        <taxon>Rhodospirillales</taxon>
        <taxon>Novispirillaceae</taxon>
        <taxon>Insolitispirillum</taxon>
    </lineage>
</organism>
<sequence length="968" mass="106980">MTDEDPASPVLSVGVPSPSERLSRDRLLALFALSPAAQFVCDAAGQILLLNAAAADLLEVRAEDLAGRGLETLQPPPGAGLCMLVGGNPDLYTGGRRFLPYRRGNGGHVTLDSTIAVLNHQGERLFVVSLRAADLLSSLADGWTEAEERLGSVAQNLPGIILQRVLQTDGVIYYPFFSSGTLDILGYAPEEMRITQDGCLDCIHWADRSDYLARLHESARTLTGYTEEWRAISRSGDVRWLSATLKPERLPNGDVIWDAVLIDVSDRMRAEHRLQMIMDHAADGIITMDAEGRIESVNAAVERVFGWSADELLGKDVVFLTPDGSALANTGEGGIVHDYLKTGESAMLGHGPVELQGQRKDGHVFPMELSLSEVLTEGKRLFIAIVRDITARKETEARLHESEQRLLNIADNIQGIVFQREVSAEGHISFSYISEGCREILGVLPEEIRSDGELFTDLMDLSDRSGFIDAMRRSAETMEPMEADIKLVNRRNEERWLRSWSRPRKGANGSLIWDGVALDVTDRKRAEEELTFLAYYDPLTGLGNRSLFMERFGRARSFATQIDAWVVVLSLGVDRFSIVNATLGHSMGDKVLLAVAHRIQETIEVGDLLCRASGDRFLLMLTGMTSASDIEQAIRTIQARFLEPLTVEDEEFDLTVSVGAAVFPRDGESAEALIMHSETAMQQAKKGNGPSSFLIFTEEMGAKAQQTLTMQHRLRRALENEEFVSYFQPQIETRSGRIVGMEALVRWISPEHGLIPPGAFIDVAEEFGLIDTMCEQVLRDACRWNKRWQDLGLAHVPVAVNISGRQFHNSRQLLTMVDTVLRDFDMPPQYLELELTESSAMSDPENAINVVRLLTERGISCAIDDFGTGYSSLSVLKRFPIGKLKIDRSFVNEVTTDPGDAAIVCAMIAMANALDLKVVAEGVETQDQLNFLHGVGCDQIQGFLMSRPLPGEAMEAMFQTRPPMPMPV</sequence>
<dbReference type="Proteomes" id="UP000185678">
    <property type="component" value="Unassembled WGS sequence"/>
</dbReference>
<dbReference type="InterPro" id="IPR001610">
    <property type="entry name" value="PAC"/>
</dbReference>
<dbReference type="InterPro" id="IPR035965">
    <property type="entry name" value="PAS-like_dom_sf"/>
</dbReference>
<name>A0A1N7JJA4_9PROT</name>
<dbReference type="SMART" id="SM00267">
    <property type="entry name" value="GGDEF"/>
    <property type="match status" value="1"/>
</dbReference>
<evidence type="ECO:0000313" key="6">
    <source>
        <dbReference type="Proteomes" id="UP000185678"/>
    </source>
</evidence>
<dbReference type="InterPro" id="IPR000700">
    <property type="entry name" value="PAS-assoc_C"/>
</dbReference>
<dbReference type="NCBIfam" id="TIGR00254">
    <property type="entry name" value="GGDEF"/>
    <property type="match status" value="1"/>
</dbReference>
<dbReference type="Pfam" id="PF13188">
    <property type="entry name" value="PAS_8"/>
    <property type="match status" value="1"/>
</dbReference>
<gene>
    <name evidence="5" type="ORF">SAMN05421779_102329</name>
</gene>
<evidence type="ECO:0000259" key="4">
    <source>
        <dbReference type="PROSITE" id="PS50887"/>
    </source>
</evidence>
<feature type="domain" description="PAS" evidence="1">
    <location>
        <begin position="402"/>
        <end position="478"/>
    </location>
</feature>
<evidence type="ECO:0000259" key="1">
    <source>
        <dbReference type="PROSITE" id="PS50112"/>
    </source>
</evidence>
<dbReference type="Gene3D" id="3.30.70.270">
    <property type="match status" value="1"/>
</dbReference>
<dbReference type="RefSeq" id="WP_084194668.1">
    <property type="nucleotide sequence ID" value="NZ_FTOA01000002.1"/>
</dbReference>
<dbReference type="PANTHER" id="PTHR44757:SF2">
    <property type="entry name" value="BIOFILM ARCHITECTURE MAINTENANCE PROTEIN MBAA"/>
    <property type="match status" value="1"/>
</dbReference>
<dbReference type="PROSITE" id="PS50883">
    <property type="entry name" value="EAL"/>
    <property type="match status" value="1"/>
</dbReference>
<dbReference type="SMART" id="SM00086">
    <property type="entry name" value="PAC"/>
    <property type="match status" value="3"/>
</dbReference>
<dbReference type="Gene3D" id="3.20.20.450">
    <property type="entry name" value="EAL domain"/>
    <property type="match status" value="1"/>
</dbReference>
<feature type="domain" description="PAC" evidence="2">
    <location>
        <begin position="351"/>
        <end position="401"/>
    </location>
</feature>
<dbReference type="AlphaFoldDB" id="A0A1N7JJA4"/>
<dbReference type="PROSITE" id="PS50113">
    <property type="entry name" value="PAC"/>
    <property type="match status" value="3"/>
</dbReference>
<dbReference type="InterPro" id="IPR000160">
    <property type="entry name" value="GGDEF_dom"/>
</dbReference>
<reference evidence="5 6" key="1">
    <citation type="submission" date="2017-01" db="EMBL/GenBank/DDBJ databases">
        <authorList>
            <person name="Mah S.A."/>
            <person name="Swanson W.J."/>
            <person name="Moy G.W."/>
            <person name="Vacquier V.D."/>
        </authorList>
    </citation>
    <scope>NUCLEOTIDE SEQUENCE [LARGE SCALE GENOMIC DNA]</scope>
    <source>
        <strain evidence="5 6">DSM 11589</strain>
    </source>
</reference>
<dbReference type="PROSITE" id="PS50887">
    <property type="entry name" value="GGDEF"/>
    <property type="match status" value="1"/>
</dbReference>
<protein>
    <submittedName>
        <fullName evidence="5">PAS domain S-box-containing protein/diguanylate cyclase (GGDEF) domain-containing protein</fullName>
    </submittedName>
</protein>
<dbReference type="CDD" id="cd00130">
    <property type="entry name" value="PAS"/>
    <property type="match status" value="3"/>
</dbReference>
<dbReference type="SUPFAM" id="SSF55073">
    <property type="entry name" value="Nucleotide cyclase"/>
    <property type="match status" value="1"/>
</dbReference>
<keyword evidence="6" id="KW-1185">Reference proteome</keyword>
<dbReference type="CDD" id="cd01948">
    <property type="entry name" value="EAL"/>
    <property type="match status" value="1"/>
</dbReference>
<dbReference type="Pfam" id="PF00563">
    <property type="entry name" value="EAL"/>
    <property type="match status" value="1"/>
</dbReference>
<dbReference type="Pfam" id="PF00990">
    <property type="entry name" value="GGDEF"/>
    <property type="match status" value="1"/>
</dbReference>
<dbReference type="OrthoDB" id="7251575at2"/>